<proteinExistence type="predicted"/>
<accession>A0A194PJZ5</accession>
<keyword evidence="2" id="KW-1185">Reference proteome</keyword>
<name>A0A194PJZ5_PAPXU</name>
<reference evidence="1 2" key="1">
    <citation type="journal article" date="2015" name="Nat. Commun.">
        <title>Outbred genome sequencing and CRISPR/Cas9 gene editing in butterflies.</title>
        <authorList>
            <person name="Li X."/>
            <person name="Fan D."/>
            <person name="Zhang W."/>
            <person name="Liu G."/>
            <person name="Zhang L."/>
            <person name="Zhao L."/>
            <person name="Fang X."/>
            <person name="Chen L."/>
            <person name="Dong Y."/>
            <person name="Chen Y."/>
            <person name="Ding Y."/>
            <person name="Zhao R."/>
            <person name="Feng M."/>
            <person name="Zhu Y."/>
            <person name="Feng Y."/>
            <person name="Jiang X."/>
            <person name="Zhu D."/>
            <person name="Xiang H."/>
            <person name="Feng X."/>
            <person name="Li S."/>
            <person name="Wang J."/>
            <person name="Zhang G."/>
            <person name="Kronforst M.R."/>
            <person name="Wang W."/>
        </authorList>
    </citation>
    <scope>NUCLEOTIDE SEQUENCE [LARGE SCALE GENOMIC DNA]</scope>
    <source>
        <strain evidence="1">Ya'a_city_454_Px</strain>
        <tissue evidence="1">Whole body</tissue>
    </source>
</reference>
<organism evidence="1 2">
    <name type="scientific">Papilio xuthus</name>
    <name type="common">Asian swallowtail butterfly</name>
    <dbReference type="NCBI Taxonomy" id="66420"/>
    <lineage>
        <taxon>Eukaryota</taxon>
        <taxon>Metazoa</taxon>
        <taxon>Ecdysozoa</taxon>
        <taxon>Arthropoda</taxon>
        <taxon>Hexapoda</taxon>
        <taxon>Insecta</taxon>
        <taxon>Pterygota</taxon>
        <taxon>Neoptera</taxon>
        <taxon>Endopterygota</taxon>
        <taxon>Lepidoptera</taxon>
        <taxon>Glossata</taxon>
        <taxon>Ditrysia</taxon>
        <taxon>Papilionoidea</taxon>
        <taxon>Papilionidae</taxon>
        <taxon>Papilioninae</taxon>
        <taxon>Papilio</taxon>
    </lineage>
</organism>
<evidence type="ECO:0000313" key="1">
    <source>
        <dbReference type="EMBL" id="KPI93642.1"/>
    </source>
</evidence>
<protein>
    <submittedName>
        <fullName evidence="1">Uncharacterized protein</fullName>
    </submittedName>
</protein>
<evidence type="ECO:0000313" key="2">
    <source>
        <dbReference type="Proteomes" id="UP000053268"/>
    </source>
</evidence>
<gene>
    <name evidence="1" type="ORF">RR46_12807</name>
</gene>
<dbReference type="AlphaFoldDB" id="A0A194PJZ5"/>
<dbReference type="EMBL" id="KQ459601">
    <property type="protein sequence ID" value="KPI93642.1"/>
    <property type="molecule type" value="Genomic_DNA"/>
</dbReference>
<sequence>MDKQLPSLEYDNEEHNLLEPQSIPYSSTTVRRAFAVWMYCGQRNKFQHVCNYYHYLEAFEDTLSEESRAASRQHELDLFTSRPPVSSYLMKNFPTLYPAATQQIKQTTNQETNKHNINKKQNIKQKIQSSGTSKAEILEASIMIRDYCKQNMKSLKVFLKEFKEHTQRCGLTNTVGNIAFYIKRKIITSEIELEANYVNTLELMTRNYESNKGGDKKSIEEETHDNTTVFKSLILKKTNSLITTVDKNNTNESKNKSNKIFDVKINKVKMDNNKYENKEKNNSDDHSSYDFFDKFCYYDKHLKLRNKNFSDSNLIIREDFMKARKI</sequence>
<dbReference type="Proteomes" id="UP000053268">
    <property type="component" value="Unassembled WGS sequence"/>
</dbReference>